<dbReference type="InterPro" id="IPR007062">
    <property type="entry name" value="PPI-2"/>
</dbReference>
<sequence>MAHSPPPLHGPDAKRPKGILKNSTSYHRSPPQLAASPESIPIASPLPDPAIERDLVLQNTLKNAGPRRRSSSGLTRRSSQHDGDAPGSSEGADDAPHVLQRRTTAELTADAEAEAEAALAVQWDEANIGATATGRKNPFPDPKTPFVKGYDPASDLDLELAEQEAGVLISPQNIKVDELDTDVPVPRLKRRVTPDMNIPDLDIGEPKERVEDFEHDHHKHATVVVEKEGRHDPEEQREEAAEELEKHRRFEERRKAHYEMKNAASLLSHHIDDDEEDNEDDDGDQEMEDAPEVSKVHGGIVNGEK</sequence>
<dbReference type="eggNOG" id="ENOG502S029">
    <property type="taxonomic scope" value="Eukaryota"/>
</dbReference>
<organism evidence="2 3">
    <name type="scientific">Pyronema omphalodes (strain CBS 100304)</name>
    <name type="common">Pyronema confluens</name>
    <dbReference type="NCBI Taxonomy" id="1076935"/>
    <lineage>
        <taxon>Eukaryota</taxon>
        <taxon>Fungi</taxon>
        <taxon>Dikarya</taxon>
        <taxon>Ascomycota</taxon>
        <taxon>Pezizomycotina</taxon>
        <taxon>Pezizomycetes</taxon>
        <taxon>Pezizales</taxon>
        <taxon>Pyronemataceae</taxon>
        <taxon>Pyronema</taxon>
    </lineage>
</organism>
<accession>U4L8Q2</accession>
<feature type="compositionally biased region" description="Basic and acidic residues" evidence="1">
    <location>
        <begin position="225"/>
        <end position="234"/>
    </location>
</feature>
<feature type="region of interest" description="Disordered" evidence="1">
    <location>
        <begin position="1"/>
        <end position="113"/>
    </location>
</feature>
<dbReference type="AlphaFoldDB" id="U4L8Q2"/>
<keyword evidence="3" id="KW-1185">Reference proteome</keyword>
<feature type="compositionally biased region" description="Basic and acidic residues" evidence="1">
    <location>
        <begin position="243"/>
        <end position="260"/>
    </location>
</feature>
<dbReference type="Pfam" id="PF04979">
    <property type="entry name" value="IPP-2"/>
    <property type="match status" value="1"/>
</dbReference>
<dbReference type="GO" id="GO:0004864">
    <property type="term" value="F:protein phosphatase inhibitor activity"/>
    <property type="evidence" value="ECO:0007669"/>
    <property type="project" value="InterPro"/>
</dbReference>
<protein>
    <submittedName>
        <fullName evidence="2">Uncharacterized protein</fullName>
    </submittedName>
</protein>
<dbReference type="PANTHER" id="PTHR12398">
    <property type="entry name" value="PROTEIN PHOSPHATASE INHIBITOR"/>
    <property type="match status" value="1"/>
</dbReference>
<feature type="compositionally biased region" description="Acidic residues" evidence="1">
    <location>
        <begin position="273"/>
        <end position="291"/>
    </location>
</feature>
<dbReference type="EMBL" id="HF935494">
    <property type="protein sequence ID" value="CCX09733.1"/>
    <property type="molecule type" value="Genomic_DNA"/>
</dbReference>
<proteinExistence type="predicted"/>
<dbReference type="OrthoDB" id="551302at2759"/>
<feature type="region of interest" description="Disordered" evidence="1">
    <location>
        <begin position="131"/>
        <end position="150"/>
    </location>
</feature>
<evidence type="ECO:0000313" key="2">
    <source>
        <dbReference type="EMBL" id="CCX09733.1"/>
    </source>
</evidence>
<dbReference type="GO" id="GO:0009966">
    <property type="term" value="P:regulation of signal transduction"/>
    <property type="evidence" value="ECO:0007669"/>
    <property type="project" value="InterPro"/>
</dbReference>
<reference evidence="2 3" key="1">
    <citation type="journal article" date="2013" name="PLoS Genet.">
        <title>The genome and development-dependent transcriptomes of Pyronema confluens: a window into fungal evolution.</title>
        <authorList>
            <person name="Traeger S."/>
            <person name="Altegoer F."/>
            <person name="Freitag M."/>
            <person name="Gabaldon T."/>
            <person name="Kempken F."/>
            <person name="Kumar A."/>
            <person name="Marcet-Houben M."/>
            <person name="Poggeler S."/>
            <person name="Stajich J.E."/>
            <person name="Nowrousian M."/>
        </authorList>
    </citation>
    <scope>NUCLEOTIDE SEQUENCE [LARGE SCALE GENOMIC DNA]</scope>
    <source>
        <strain evidence="3">CBS 100304</strain>
        <tissue evidence="2">Vegetative mycelium</tissue>
    </source>
</reference>
<dbReference type="OMA" id="SHKSEKH"/>
<dbReference type="STRING" id="1076935.U4L8Q2"/>
<dbReference type="Proteomes" id="UP000018144">
    <property type="component" value="Unassembled WGS sequence"/>
</dbReference>
<feature type="region of interest" description="Disordered" evidence="1">
    <location>
        <begin position="214"/>
        <end position="305"/>
    </location>
</feature>
<evidence type="ECO:0000256" key="1">
    <source>
        <dbReference type="SAM" id="MobiDB-lite"/>
    </source>
</evidence>
<name>U4L8Q2_PYROM</name>
<dbReference type="PANTHER" id="PTHR12398:SF20">
    <property type="entry name" value="PROTEIN PHOSPHATASE 1 REGULATORY INHIBITOR SUBUNIT 2"/>
    <property type="match status" value="1"/>
</dbReference>
<gene>
    <name evidence="2" type="ORF">PCON_09326</name>
</gene>
<evidence type="ECO:0000313" key="3">
    <source>
        <dbReference type="Proteomes" id="UP000018144"/>
    </source>
</evidence>